<name>A0A974ZZM9_9BACT</name>
<proteinExistence type="predicted"/>
<keyword evidence="1" id="KW-0732">Signal</keyword>
<reference evidence="2" key="1">
    <citation type="submission" date="2021-02" db="EMBL/GenBank/DDBJ databases">
        <title>Fulvivirga sp. S481 isolated from sea water.</title>
        <authorList>
            <person name="Bae S.S."/>
            <person name="Baek K."/>
        </authorList>
    </citation>
    <scope>NUCLEOTIDE SEQUENCE</scope>
    <source>
        <strain evidence="2">S481</strain>
    </source>
</reference>
<evidence type="ECO:0000313" key="2">
    <source>
        <dbReference type="EMBL" id="QSE96310.1"/>
    </source>
</evidence>
<dbReference type="SUPFAM" id="SSF56935">
    <property type="entry name" value="Porins"/>
    <property type="match status" value="1"/>
</dbReference>
<sequence length="424" mass="46536">MKNSIKATLLVGLLGIATIGTAQVNRALQYDRLPGQAGVNVYETSKEDTIGYDGFKVRVGGDFAMQFQSITQGNDAGNLAKLGQDFNLPTANLNIDVQLEDGVKMHLRTYLSSRHHEEAWVKGGHIQIDKMDFVKPGFMSGFMEIATIRIGLDEFNYGDAHFRRTDNARAIYNPFVANYIMDAFSTEAFGELTLQKNGMLAVLGVTNGKLNQNVVVNDNSDNKPSFFGKLGIDKQLDDDKRVRLTGSWYLNKGTTTGTWLYGGDRAGARYYGVLHTQQEVADRAVSDFEPRLNARFTEVTAIQINPFVQLGGLEFFGIYEVASGSADGNDGSFTQIAAEALYRFGGNDQFYAGGRYNTVKGARVDGAPDQEISRINLGGGWFMTNNVIVKLEYVSQKYDGDGFTGTKYQGASFEGVNIEAAISF</sequence>
<feature type="signal peptide" evidence="1">
    <location>
        <begin position="1"/>
        <end position="22"/>
    </location>
</feature>
<feature type="chain" id="PRO_5037570817" description="Porin" evidence="1">
    <location>
        <begin position="23"/>
        <end position="424"/>
    </location>
</feature>
<protein>
    <recommendedName>
        <fullName evidence="4">Porin</fullName>
    </recommendedName>
</protein>
<evidence type="ECO:0000256" key="1">
    <source>
        <dbReference type="SAM" id="SignalP"/>
    </source>
</evidence>
<dbReference type="AlphaFoldDB" id="A0A974ZZM9"/>
<dbReference type="RefSeq" id="WP_205720826.1">
    <property type="nucleotide sequence ID" value="NZ_CP070608.1"/>
</dbReference>
<accession>A0A974ZZM9</accession>
<dbReference type="EMBL" id="CP070608">
    <property type="protein sequence ID" value="QSE96310.1"/>
    <property type="molecule type" value="Genomic_DNA"/>
</dbReference>
<gene>
    <name evidence="2" type="ORF">JR347_11895</name>
</gene>
<dbReference type="KEGG" id="fuv:JR347_11895"/>
<evidence type="ECO:0008006" key="4">
    <source>
        <dbReference type="Google" id="ProtNLM"/>
    </source>
</evidence>
<dbReference type="Proteomes" id="UP000662783">
    <property type="component" value="Chromosome"/>
</dbReference>
<keyword evidence="3" id="KW-1185">Reference proteome</keyword>
<evidence type="ECO:0000313" key="3">
    <source>
        <dbReference type="Proteomes" id="UP000662783"/>
    </source>
</evidence>
<organism evidence="2 3">
    <name type="scientific">Fulvivirga lutea</name>
    <dbReference type="NCBI Taxonomy" id="2810512"/>
    <lineage>
        <taxon>Bacteria</taxon>
        <taxon>Pseudomonadati</taxon>
        <taxon>Bacteroidota</taxon>
        <taxon>Cytophagia</taxon>
        <taxon>Cytophagales</taxon>
        <taxon>Fulvivirgaceae</taxon>
        <taxon>Fulvivirga</taxon>
    </lineage>
</organism>